<evidence type="ECO:0000256" key="2">
    <source>
        <dbReference type="ARBA" id="ARBA00021572"/>
    </source>
</evidence>
<feature type="domain" description="VOC" evidence="4">
    <location>
        <begin position="17"/>
        <end position="144"/>
    </location>
</feature>
<keyword evidence="3" id="KW-0046">Antibiotic resistance</keyword>
<dbReference type="OrthoDB" id="9795618at2"/>
<name>A0A165KMR7_9BACI</name>
<dbReference type="RefSeq" id="WP_048015514.1">
    <property type="nucleotide sequence ID" value="NZ_CP085398.1"/>
</dbReference>
<protein>
    <recommendedName>
        <fullName evidence="2">Bleomycin resistance protein</fullName>
    </recommendedName>
</protein>
<proteinExistence type="inferred from homology"/>
<dbReference type="InterPro" id="IPR000335">
    <property type="entry name" value="Bleomycin-R"/>
</dbReference>
<gene>
    <name evidence="5" type="ORF">AV649_01040</name>
</gene>
<dbReference type="GO" id="GO:0046677">
    <property type="term" value="P:response to antibiotic"/>
    <property type="evidence" value="ECO:0007669"/>
    <property type="project" value="UniProtKB-KW"/>
</dbReference>
<dbReference type="Gene3D" id="3.10.180.10">
    <property type="entry name" value="2,3-Dihydroxybiphenyl 1,2-Dioxygenase, domain 1"/>
    <property type="match status" value="1"/>
</dbReference>
<accession>A0A165KMR7</accession>
<dbReference type="InterPro" id="IPR037523">
    <property type="entry name" value="VOC_core"/>
</dbReference>
<evidence type="ECO:0000256" key="3">
    <source>
        <dbReference type="ARBA" id="ARBA00023251"/>
    </source>
</evidence>
<dbReference type="PROSITE" id="PS51819">
    <property type="entry name" value="VOC"/>
    <property type="match status" value="1"/>
</dbReference>
<dbReference type="Proteomes" id="UP000076510">
    <property type="component" value="Unassembled WGS sequence"/>
</dbReference>
<reference evidence="6" key="1">
    <citation type="submission" date="2016-01" db="EMBL/GenBank/DDBJ databases">
        <title>Whole genome sequencing of Bhargavaea cecembensis T14.</title>
        <authorList>
            <person name="Hong K.W."/>
        </authorList>
    </citation>
    <scope>NUCLEOTIDE SEQUENCE [LARGE SCALE GENOMIC DNA]</scope>
    <source>
        <strain evidence="6">M19</strain>
    </source>
</reference>
<dbReference type="SUPFAM" id="SSF54593">
    <property type="entry name" value="Glyoxalase/Bleomycin resistance protein/Dihydroxybiphenyl dioxygenase"/>
    <property type="match status" value="1"/>
</dbReference>
<comment type="similarity">
    <text evidence="1">Belongs to the bleomycin resistance protein family.</text>
</comment>
<evidence type="ECO:0000256" key="1">
    <source>
        <dbReference type="ARBA" id="ARBA00011051"/>
    </source>
</evidence>
<dbReference type="Pfam" id="PF00903">
    <property type="entry name" value="Glyoxalase"/>
    <property type="match status" value="1"/>
</dbReference>
<evidence type="ECO:0000313" key="6">
    <source>
        <dbReference type="Proteomes" id="UP000076510"/>
    </source>
</evidence>
<dbReference type="InterPro" id="IPR029068">
    <property type="entry name" value="Glyas_Bleomycin-R_OHBP_Dase"/>
</dbReference>
<dbReference type="EMBL" id="LQQY01000012">
    <property type="protein sequence ID" value="KZE49644.1"/>
    <property type="molecule type" value="Genomic_DNA"/>
</dbReference>
<sequence>MKSGLNGEIFALKSVEGPALVPELSVRDASLSTTFYTELLGFHIVYERPDEGFVYLSMGKASLMLEEVNGHWETGELIPPFGRGMNLQIMVDSIEPILRRLNKEGIALFREPFVSDYPAGSVRFRQREFLVQDPDGYLLRFAQSL</sequence>
<evidence type="ECO:0000313" key="5">
    <source>
        <dbReference type="EMBL" id="KZE49644.1"/>
    </source>
</evidence>
<dbReference type="CDD" id="cd08349">
    <property type="entry name" value="BLMA_like"/>
    <property type="match status" value="1"/>
</dbReference>
<comment type="caution">
    <text evidence="5">The sequence shown here is derived from an EMBL/GenBank/DDBJ whole genome shotgun (WGS) entry which is preliminary data.</text>
</comment>
<dbReference type="AlphaFoldDB" id="A0A165KMR7"/>
<organism evidence="5 6">
    <name type="scientific">Rossellomorea marisflavi</name>
    <dbReference type="NCBI Taxonomy" id="189381"/>
    <lineage>
        <taxon>Bacteria</taxon>
        <taxon>Bacillati</taxon>
        <taxon>Bacillota</taxon>
        <taxon>Bacilli</taxon>
        <taxon>Bacillales</taxon>
        <taxon>Bacillaceae</taxon>
        <taxon>Rossellomorea</taxon>
    </lineage>
</organism>
<evidence type="ECO:0000259" key="4">
    <source>
        <dbReference type="PROSITE" id="PS51819"/>
    </source>
</evidence>
<dbReference type="InterPro" id="IPR004360">
    <property type="entry name" value="Glyas_Fos-R_dOase_dom"/>
</dbReference>
<dbReference type="PATRIC" id="fig|189381.11.peg.1306"/>